<dbReference type="AlphaFoldDB" id="A0A7W3MWN2"/>
<keyword evidence="1" id="KW-0808">Transferase</keyword>
<sequence>MITAALLASAGALAQVRSLELVRFPAGDGAPDAQVNVREVRAYLRRKLEAAEVDSGDVELMATEVVTNAVRHTASGRPGGHVWMAVIATAGRLRIEVTDQGGATTRPAIPSYAMLGGRGLLIVERMSDRWGWDRDDAGRTTVWFEVLRSPRSTNGPEPHQGANR</sequence>
<protein>
    <submittedName>
        <fullName evidence="3">Anti-sigma regulatory factor (Ser/Thr protein kinase)</fullName>
    </submittedName>
</protein>
<reference evidence="3 4" key="1">
    <citation type="submission" date="2020-08" db="EMBL/GenBank/DDBJ databases">
        <title>Sequencing the genomes of 1000 actinobacteria strains.</title>
        <authorList>
            <person name="Klenk H.-P."/>
        </authorList>
    </citation>
    <scope>NUCLEOTIDE SEQUENCE [LARGE SCALE GENOMIC DNA]</scope>
    <source>
        <strain evidence="3 4">DSM 45823</strain>
    </source>
</reference>
<evidence type="ECO:0000313" key="4">
    <source>
        <dbReference type="Proteomes" id="UP000539313"/>
    </source>
</evidence>
<evidence type="ECO:0000259" key="2">
    <source>
        <dbReference type="Pfam" id="PF13581"/>
    </source>
</evidence>
<dbReference type="PANTHER" id="PTHR35526">
    <property type="entry name" value="ANTI-SIGMA-F FACTOR RSBW-RELATED"/>
    <property type="match status" value="1"/>
</dbReference>
<accession>A0A7W3MWN2</accession>
<dbReference type="SUPFAM" id="SSF55874">
    <property type="entry name" value="ATPase domain of HSP90 chaperone/DNA topoisomerase II/histidine kinase"/>
    <property type="match status" value="1"/>
</dbReference>
<evidence type="ECO:0000313" key="3">
    <source>
        <dbReference type="EMBL" id="MBA9003273.1"/>
    </source>
</evidence>
<dbReference type="GO" id="GO:0004674">
    <property type="term" value="F:protein serine/threonine kinase activity"/>
    <property type="evidence" value="ECO:0007669"/>
    <property type="project" value="UniProtKB-KW"/>
</dbReference>
<comment type="caution">
    <text evidence="3">The sequence shown here is derived from an EMBL/GenBank/DDBJ whole genome shotgun (WGS) entry which is preliminary data.</text>
</comment>
<dbReference type="InterPro" id="IPR050267">
    <property type="entry name" value="Anti-sigma-factor_SerPK"/>
</dbReference>
<organism evidence="3 4">
    <name type="scientific">Thermomonospora cellulosilytica</name>
    <dbReference type="NCBI Taxonomy" id="1411118"/>
    <lineage>
        <taxon>Bacteria</taxon>
        <taxon>Bacillati</taxon>
        <taxon>Actinomycetota</taxon>
        <taxon>Actinomycetes</taxon>
        <taxon>Streptosporangiales</taxon>
        <taxon>Thermomonosporaceae</taxon>
        <taxon>Thermomonospora</taxon>
    </lineage>
</organism>
<dbReference type="Proteomes" id="UP000539313">
    <property type="component" value="Unassembled WGS sequence"/>
</dbReference>
<dbReference type="InterPro" id="IPR036890">
    <property type="entry name" value="HATPase_C_sf"/>
</dbReference>
<dbReference type="Gene3D" id="3.30.565.10">
    <property type="entry name" value="Histidine kinase-like ATPase, C-terminal domain"/>
    <property type="match status" value="1"/>
</dbReference>
<dbReference type="CDD" id="cd16936">
    <property type="entry name" value="HATPase_RsbW-like"/>
    <property type="match status" value="1"/>
</dbReference>
<dbReference type="PANTHER" id="PTHR35526:SF3">
    <property type="entry name" value="ANTI-SIGMA-F FACTOR RSBW"/>
    <property type="match status" value="1"/>
</dbReference>
<keyword evidence="4" id="KW-1185">Reference proteome</keyword>
<evidence type="ECO:0000256" key="1">
    <source>
        <dbReference type="ARBA" id="ARBA00022527"/>
    </source>
</evidence>
<dbReference type="RefSeq" id="WP_182705070.1">
    <property type="nucleotide sequence ID" value="NZ_JACJII010000001.1"/>
</dbReference>
<keyword evidence="1" id="KW-0418">Kinase</keyword>
<feature type="domain" description="Histidine kinase/HSP90-like ATPase" evidence="2">
    <location>
        <begin position="36"/>
        <end position="143"/>
    </location>
</feature>
<proteinExistence type="predicted"/>
<dbReference type="EMBL" id="JACJII010000001">
    <property type="protein sequence ID" value="MBA9003273.1"/>
    <property type="molecule type" value="Genomic_DNA"/>
</dbReference>
<name>A0A7W3MWN2_9ACTN</name>
<dbReference type="InterPro" id="IPR003594">
    <property type="entry name" value="HATPase_dom"/>
</dbReference>
<dbReference type="Pfam" id="PF13581">
    <property type="entry name" value="HATPase_c_2"/>
    <property type="match status" value="1"/>
</dbReference>
<gene>
    <name evidence="3" type="ORF">HNR21_002155</name>
</gene>
<keyword evidence="1" id="KW-0723">Serine/threonine-protein kinase</keyword>